<keyword evidence="2" id="KW-1185">Reference proteome</keyword>
<dbReference type="Pfam" id="PF06522">
    <property type="entry name" value="B12D"/>
    <property type="match status" value="1"/>
</dbReference>
<sequence>MNSLSRFSRFRRVWLKPDVYPLLSAVSLGVAVAGYQSIQKLRTGLDVHLNRETRGKHPFEYIEHVPPEDIERSKHGLMSFTKGMRESIFHADRRIFQTKHSAAVANPIPVEDSS</sequence>
<dbReference type="InterPro" id="IPR010530">
    <property type="entry name" value="B12D"/>
</dbReference>
<evidence type="ECO:0000313" key="1">
    <source>
        <dbReference type="EMBL" id="KAF6003700.1"/>
    </source>
</evidence>
<evidence type="ECO:0000313" key="2">
    <source>
        <dbReference type="Proteomes" id="UP000530660"/>
    </source>
</evidence>
<name>A0A7J7ILT7_9RHOD</name>
<reference evidence="1 2" key="1">
    <citation type="journal article" date="2020" name="J. Phycol.">
        <title>Comparative genome analysis reveals Cyanidiococcus gen. nov., a new extremophilic red algal genus sister to Cyanidioschyzon (Cyanidioschyzonaceae, Rhodophyta).</title>
        <authorList>
            <person name="Liu S.-L."/>
            <person name="Chiang Y.-R."/>
            <person name="Yoon H.S."/>
            <person name="Fu H.-Y."/>
        </authorList>
    </citation>
    <scope>NUCLEOTIDE SEQUENCE [LARGE SCALE GENOMIC DNA]</scope>
    <source>
        <strain evidence="1 2">THAL066</strain>
    </source>
</reference>
<organism evidence="1 2">
    <name type="scientific">Cyanidiococcus yangmingshanensis</name>
    <dbReference type="NCBI Taxonomy" id="2690220"/>
    <lineage>
        <taxon>Eukaryota</taxon>
        <taxon>Rhodophyta</taxon>
        <taxon>Bangiophyceae</taxon>
        <taxon>Cyanidiales</taxon>
        <taxon>Cyanidiaceae</taxon>
        <taxon>Cyanidiococcus</taxon>
    </lineage>
</organism>
<dbReference type="Proteomes" id="UP000530660">
    <property type="component" value="Unassembled WGS sequence"/>
</dbReference>
<protein>
    <submittedName>
        <fullName evidence="1">Uncharacterized protein</fullName>
    </submittedName>
</protein>
<gene>
    <name evidence="1" type="ORF">F1559_004658</name>
</gene>
<proteinExistence type="predicted"/>
<dbReference type="OrthoDB" id="202195at2759"/>
<comment type="caution">
    <text evidence="1">The sequence shown here is derived from an EMBL/GenBank/DDBJ whole genome shotgun (WGS) entry which is preliminary data.</text>
</comment>
<dbReference type="EMBL" id="VWRR01000006">
    <property type="protein sequence ID" value="KAF6003700.1"/>
    <property type="molecule type" value="Genomic_DNA"/>
</dbReference>
<dbReference type="AlphaFoldDB" id="A0A7J7ILT7"/>
<accession>A0A7J7ILT7</accession>